<gene>
    <name evidence="10" type="ORF">JOC49_001277</name>
</gene>
<dbReference type="PROSITE" id="PS50893">
    <property type="entry name" value="ABC_TRANSPORTER_2"/>
    <property type="match status" value="1"/>
</dbReference>
<dbReference type="Pfam" id="PF00664">
    <property type="entry name" value="ABC_membrane"/>
    <property type="match status" value="1"/>
</dbReference>
<dbReference type="InterPro" id="IPR003439">
    <property type="entry name" value="ABC_transporter-like_ATP-bd"/>
</dbReference>
<dbReference type="SUPFAM" id="SSF90123">
    <property type="entry name" value="ABC transporter transmembrane region"/>
    <property type="match status" value="1"/>
</dbReference>
<evidence type="ECO:0000259" key="9">
    <source>
        <dbReference type="PROSITE" id="PS50929"/>
    </source>
</evidence>
<evidence type="ECO:0000256" key="7">
    <source>
        <dbReference type="SAM" id="Phobius"/>
    </source>
</evidence>
<dbReference type="PANTHER" id="PTHR43394">
    <property type="entry name" value="ATP-DEPENDENT PERMEASE MDL1, MITOCHONDRIAL"/>
    <property type="match status" value="1"/>
</dbReference>
<dbReference type="PROSITE" id="PS50929">
    <property type="entry name" value="ABC_TM1F"/>
    <property type="match status" value="1"/>
</dbReference>
<evidence type="ECO:0000259" key="8">
    <source>
        <dbReference type="PROSITE" id="PS50893"/>
    </source>
</evidence>
<keyword evidence="5 7" id="KW-1133">Transmembrane helix</keyword>
<dbReference type="PROSITE" id="PS00211">
    <property type="entry name" value="ABC_TRANSPORTER_1"/>
    <property type="match status" value="1"/>
</dbReference>
<dbReference type="PANTHER" id="PTHR43394:SF1">
    <property type="entry name" value="ATP-BINDING CASSETTE SUB-FAMILY B MEMBER 10, MITOCHONDRIAL"/>
    <property type="match status" value="1"/>
</dbReference>
<feature type="domain" description="ABC transporter" evidence="8">
    <location>
        <begin position="333"/>
        <end position="568"/>
    </location>
</feature>
<feature type="transmembrane region" description="Helical" evidence="7">
    <location>
        <begin position="53"/>
        <end position="74"/>
    </location>
</feature>
<evidence type="ECO:0000313" key="10">
    <source>
        <dbReference type="EMBL" id="MBM7561736.1"/>
    </source>
</evidence>
<evidence type="ECO:0000256" key="2">
    <source>
        <dbReference type="ARBA" id="ARBA00022692"/>
    </source>
</evidence>
<comment type="caution">
    <text evidence="10">The sequence shown here is derived from an EMBL/GenBank/DDBJ whole genome shotgun (WGS) entry which is preliminary data.</text>
</comment>
<evidence type="ECO:0000256" key="6">
    <source>
        <dbReference type="ARBA" id="ARBA00023136"/>
    </source>
</evidence>
<dbReference type="Gene3D" id="1.20.1560.10">
    <property type="entry name" value="ABC transporter type 1, transmembrane domain"/>
    <property type="match status" value="1"/>
</dbReference>
<dbReference type="InterPro" id="IPR027417">
    <property type="entry name" value="P-loop_NTPase"/>
</dbReference>
<dbReference type="InterPro" id="IPR003593">
    <property type="entry name" value="AAA+_ATPase"/>
</dbReference>
<reference evidence="10 11" key="1">
    <citation type="submission" date="2021-01" db="EMBL/GenBank/DDBJ databases">
        <title>Genomic Encyclopedia of Type Strains, Phase IV (KMG-IV): sequencing the most valuable type-strain genomes for metagenomic binning, comparative biology and taxonomic classification.</title>
        <authorList>
            <person name="Goeker M."/>
        </authorList>
    </citation>
    <scope>NUCLEOTIDE SEQUENCE [LARGE SCALE GENOMIC DNA]</scope>
    <source>
        <strain evidence="10 11">DSM 24436</strain>
    </source>
</reference>
<keyword evidence="2 7" id="KW-0812">Transmembrane</keyword>
<keyword evidence="4 10" id="KW-0067">ATP-binding</keyword>
<dbReference type="Proteomes" id="UP000767854">
    <property type="component" value="Unassembled WGS sequence"/>
</dbReference>
<protein>
    <submittedName>
        <fullName evidence="10">ATP-binding cassette subfamily B protein</fullName>
    </submittedName>
</protein>
<dbReference type="RefSeq" id="WP_204663526.1">
    <property type="nucleotide sequence ID" value="NZ_JAFBDT010000007.1"/>
</dbReference>
<dbReference type="Pfam" id="PF00005">
    <property type="entry name" value="ABC_tran"/>
    <property type="match status" value="1"/>
</dbReference>
<evidence type="ECO:0000256" key="5">
    <source>
        <dbReference type="ARBA" id="ARBA00022989"/>
    </source>
</evidence>
<organism evidence="10 11">
    <name type="scientific">Fusibacter tunisiensis</name>
    <dbReference type="NCBI Taxonomy" id="1008308"/>
    <lineage>
        <taxon>Bacteria</taxon>
        <taxon>Bacillati</taxon>
        <taxon>Bacillota</taxon>
        <taxon>Clostridia</taxon>
        <taxon>Eubacteriales</taxon>
        <taxon>Eubacteriales Family XII. Incertae Sedis</taxon>
        <taxon>Fusibacter</taxon>
    </lineage>
</organism>
<feature type="transmembrane region" description="Helical" evidence="7">
    <location>
        <begin position="142"/>
        <end position="170"/>
    </location>
</feature>
<proteinExistence type="predicted"/>
<comment type="subcellular location">
    <subcellularLocation>
        <location evidence="1">Cell membrane</location>
        <topology evidence="1">Multi-pass membrane protein</topology>
    </subcellularLocation>
</comment>
<dbReference type="CDD" id="cd18549">
    <property type="entry name" value="ABC_6TM_YwjA_like"/>
    <property type="match status" value="1"/>
</dbReference>
<evidence type="ECO:0000256" key="1">
    <source>
        <dbReference type="ARBA" id="ARBA00004651"/>
    </source>
</evidence>
<dbReference type="CDD" id="cd03251">
    <property type="entry name" value="ABCC_MsbA"/>
    <property type="match status" value="1"/>
</dbReference>
<dbReference type="SMART" id="SM00382">
    <property type="entry name" value="AAA"/>
    <property type="match status" value="1"/>
</dbReference>
<dbReference type="EMBL" id="JAFBDT010000007">
    <property type="protein sequence ID" value="MBM7561736.1"/>
    <property type="molecule type" value="Genomic_DNA"/>
</dbReference>
<dbReference type="GO" id="GO:0005524">
    <property type="term" value="F:ATP binding"/>
    <property type="evidence" value="ECO:0007669"/>
    <property type="project" value="UniProtKB-KW"/>
</dbReference>
<keyword evidence="11" id="KW-1185">Reference proteome</keyword>
<dbReference type="SUPFAM" id="SSF52540">
    <property type="entry name" value="P-loop containing nucleoside triphosphate hydrolases"/>
    <property type="match status" value="1"/>
</dbReference>
<dbReference type="InterPro" id="IPR017871">
    <property type="entry name" value="ABC_transporter-like_CS"/>
</dbReference>
<feature type="domain" description="ABC transmembrane type-1" evidence="9">
    <location>
        <begin position="20"/>
        <end position="299"/>
    </location>
</feature>
<dbReference type="InterPro" id="IPR036640">
    <property type="entry name" value="ABC1_TM_sf"/>
</dbReference>
<keyword evidence="6 7" id="KW-0472">Membrane</keyword>
<feature type="transmembrane region" description="Helical" evidence="7">
    <location>
        <begin position="20"/>
        <end position="41"/>
    </location>
</feature>
<feature type="transmembrane region" description="Helical" evidence="7">
    <location>
        <begin position="267"/>
        <end position="284"/>
    </location>
</feature>
<accession>A0ABS2MQT4</accession>
<evidence type="ECO:0000256" key="4">
    <source>
        <dbReference type="ARBA" id="ARBA00022840"/>
    </source>
</evidence>
<dbReference type="InterPro" id="IPR039421">
    <property type="entry name" value="Type_1_exporter"/>
</dbReference>
<sequence>MLKKFVQYYKPHKFLFGMDLLVAFSMAGIDLIFPMFSRSIVNDLIPNGDVRRIVIFSSIILLLYFLKIGFNYFVGFWGHILGSRIEFDMHNDLFSHMQKLEFSFFDNNKTGQLMNRLTGDLNEVTELAHHGPEDLFVSSVMLIGSFILLFQINWMLTLIVFFFVFLTIFFSIRMRRSMTRTFRNVRSKQADINAQLESSLSGIRLSKTFANEPYEIEKFYVANDAHLSSKRDSFKAIAVYTSGNNFFIDMMTLSSMVAGGLFVLKGLINYGDLLAFTLYISFFTKPIRSLIQLTQQLQSGMAGFERFLEVMAIEPTIKDADHAKPIEAMKGNIELRDVSFKYESTGEWVLKDFSLEIPKGKTVALVGPSGVGKTTITQLIPRFYDVASGQVLIDGHDIKDLTLTSLRSQIGIVQQDVFLFYGTIRDNIAYGRPGATDSEIMDAARKANIHNFIIGLEDGYGSMVGERGVKLSGGQKQRIAIARVFLKNPPILILDEATSALDNENELAIQNSIEILAKNRTTLIIAHRLSTIKNADEILVMTETGIAERGSHDRLLERDGLYNRLYHAQFKGYIPDTSK</sequence>
<evidence type="ECO:0000313" key="11">
    <source>
        <dbReference type="Proteomes" id="UP000767854"/>
    </source>
</evidence>
<keyword evidence="3" id="KW-0547">Nucleotide-binding</keyword>
<evidence type="ECO:0000256" key="3">
    <source>
        <dbReference type="ARBA" id="ARBA00022741"/>
    </source>
</evidence>
<name>A0ABS2MQT4_9FIRM</name>
<dbReference type="Gene3D" id="3.40.50.300">
    <property type="entry name" value="P-loop containing nucleotide triphosphate hydrolases"/>
    <property type="match status" value="1"/>
</dbReference>
<dbReference type="InterPro" id="IPR011527">
    <property type="entry name" value="ABC1_TM_dom"/>
</dbReference>